<evidence type="ECO:0000259" key="3">
    <source>
        <dbReference type="PROSITE" id="PS50111"/>
    </source>
</evidence>
<dbReference type="InterPro" id="IPR051310">
    <property type="entry name" value="MCP_chemotaxis"/>
</dbReference>
<keyword evidence="2" id="KW-0807">Transducer</keyword>
<comment type="similarity">
    <text evidence="1">Belongs to the methyl-accepting chemotaxis (MCP) protein family.</text>
</comment>
<dbReference type="CDD" id="cd11386">
    <property type="entry name" value="MCP_signal"/>
    <property type="match status" value="1"/>
</dbReference>
<dbReference type="Pfam" id="PF00015">
    <property type="entry name" value="MCPsignal"/>
    <property type="match status" value="1"/>
</dbReference>
<dbReference type="NCBIfam" id="TIGR00229">
    <property type="entry name" value="sensory_box"/>
    <property type="match status" value="1"/>
</dbReference>
<dbReference type="InterPro" id="IPR000014">
    <property type="entry name" value="PAS"/>
</dbReference>
<protein>
    <submittedName>
        <fullName evidence="6">Methyl-accepting chemotaxis protein</fullName>
    </submittedName>
</protein>
<gene>
    <name evidence="6" type="ORF">MW290_17785</name>
</gene>
<evidence type="ECO:0000256" key="1">
    <source>
        <dbReference type="ARBA" id="ARBA00029447"/>
    </source>
</evidence>
<feature type="domain" description="Methyl-accepting transducer" evidence="3">
    <location>
        <begin position="273"/>
        <end position="502"/>
    </location>
</feature>
<dbReference type="PROSITE" id="PS50112">
    <property type="entry name" value="PAS"/>
    <property type="match status" value="1"/>
</dbReference>
<dbReference type="Gene3D" id="1.10.287.950">
    <property type="entry name" value="Methyl-accepting chemotaxis protein"/>
    <property type="match status" value="1"/>
</dbReference>
<evidence type="ECO:0000259" key="5">
    <source>
        <dbReference type="PROSITE" id="PS50885"/>
    </source>
</evidence>
<name>A0ABY4SFC6_AQUTE</name>
<dbReference type="Pfam" id="PF08447">
    <property type="entry name" value="PAS_3"/>
    <property type="match status" value="1"/>
</dbReference>
<dbReference type="SUPFAM" id="SSF55785">
    <property type="entry name" value="PYP-like sensor domain (PAS domain)"/>
    <property type="match status" value="1"/>
</dbReference>
<dbReference type="EMBL" id="CP097636">
    <property type="protein sequence ID" value="URI10832.1"/>
    <property type="molecule type" value="Genomic_DNA"/>
</dbReference>
<sequence>MRTNLPVTGREHVLPAGQTLLSTTDTRSIVTYANASFCDASGFTLEELLGQPHNQVRHPDMPPEAFADMWRTLKAGRSWSALVKNRRKNGDHYWVRANAAPVQQGGQVTGYMSVRTHAPAQEVQQAEALYRRFREGRAGGLAFREGIVVHTGWRAWRSLLRTMPVSWRVQLGTLAMGLGSALTLWQVAPAGAAGGVAAGLATIAGLTALAGLWQHRQIVQPLQRLQQQALQVAAGQTHETASLNRIDEIGTVARSINQAGLNLRALLDDVKAQAVGVQTASEEIAQGNVDLSQRTEEASANLEETAASMEQMTAAVQQSSAQVRETAALSASASAAAAGGGELMREVVQTMQSISQSSQRIAEIIGVIDGIAFQTNILALNAAVEAARAGEQGRGFAVVAGEVRSLAQRSAQAAKEIKSLIASSTDHVERGSKLVDTAGGAMADIVDQVARTRQLIEQINASNQEQALGIEQVNRAVGTLDEMTQRNAALVEQSAAASGGLQQRASRLVDAVVAFAR</sequence>
<dbReference type="Gene3D" id="3.30.450.20">
    <property type="entry name" value="PAS domain"/>
    <property type="match status" value="1"/>
</dbReference>
<dbReference type="InterPro" id="IPR035965">
    <property type="entry name" value="PAS-like_dom_sf"/>
</dbReference>
<dbReference type="Proteomes" id="UP001056201">
    <property type="component" value="Chromosome 2"/>
</dbReference>
<evidence type="ECO:0000259" key="4">
    <source>
        <dbReference type="PROSITE" id="PS50112"/>
    </source>
</evidence>
<dbReference type="PROSITE" id="PS50111">
    <property type="entry name" value="CHEMOTAXIS_TRANSDUC_2"/>
    <property type="match status" value="1"/>
</dbReference>
<dbReference type="InterPro" id="IPR004089">
    <property type="entry name" value="MCPsignal_dom"/>
</dbReference>
<dbReference type="PANTHER" id="PTHR43531:SF7">
    <property type="entry name" value="AEROTAXIS RECEPTOR"/>
    <property type="match status" value="1"/>
</dbReference>
<dbReference type="PROSITE" id="PS50885">
    <property type="entry name" value="HAMP"/>
    <property type="match status" value="1"/>
</dbReference>
<proteinExistence type="inferred from homology"/>
<evidence type="ECO:0000313" key="7">
    <source>
        <dbReference type="Proteomes" id="UP001056201"/>
    </source>
</evidence>
<organism evidence="6 7">
    <name type="scientific">Aquincola tertiaricarbonis</name>
    <dbReference type="NCBI Taxonomy" id="391953"/>
    <lineage>
        <taxon>Bacteria</taxon>
        <taxon>Pseudomonadati</taxon>
        <taxon>Pseudomonadota</taxon>
        <taxon>Betaproteobacteria</taxon>
        <taxon>Burkholderiales</taxon>
        <taxon>Sphaerotilaceae</taxon>
        <taxon>Aquincola</taxon>
    </lineage>
</organism>
<dbReference type="PANTHER" id="PTHR43531">
    <property type="entry name" value="PROTEIN ICFG"/>
    <property type="match status" value="1"/>
</dbReference>
<evidence type="ECO:0000256" key="2">
    <source>
        <dbReference type="PROSITE-ProRule" id="PRU00284"/>
    </source>
</evidence>
<feature type="domain" description="PAS" evidence="4">
    <location>
        <begin position="25"/>
        <end position="60"/>
    </location>
</feature>
<dbReference type="SUPFAM" id="SSF58104">
    <property type="entry name" value="Methyl-accepting chemotaxis protein (MCP) signaling domain"/>
    <property type="match status" value="1"/>
</dbReference>
<dbReference type="InterPro" id="IPR013655">
    <property type="entry name" value="PAS_fold_3"/>
</dbReference>
<dbReference type="InterPro" id="IPR004090">
    <property type="entry name" value="Chemotax_Me-accpt_rcpt"/>
</dbReference>
<dbReference type="SMART" id="SM00304">
    <property type="entry name" value="HAMP"/>
    <property type="match status" value="1"/>
</dbReference>
<dbReference type="SMART" id="SM00283">
    <property type="entry name" value="MA"/>
    <property type="match status" value="1"/>
</dbReference>
<dbReference type="InterPro" id="IPR003660">
    <property type="entry name" value="HAMP_dom"/>
</dbReference>
<dbReference type="CDD" id="cd00130">
    <property type="entry name" value="PAS"/>
    <property type="match status" value="1"/>
</dbReference>
<keyword evidence="7" id="KW-1185">Reference proteome</keyword>
<reference evidence="6" key="1">
    <citation type="submission" date="2022-05" db="EMBL/GenBank/DDBJ databases">
        <title>An RpoN-dependent PEP-CTERM gene is involved in floc formation of an Aquincola tertiaricarbonis strain.</title>
        <authorList>
            <person name="Qiu D."/>
            <person name="Xia M."/>
        </authorList>
    </citation>
    <scope>NUCLEOTIDE SEQUENCE</scope>
    <source>
        <strain evidence="6">RN12</strain>
    </source>
</reference>
<accession>A0ABY4SFC6</accession>
<feature type="domain" description="HAMP" evidence="5">
    <location>
        <begin position="216"/>
        <end position="268"/>
    </location>
</feature>
<evidence type="ECO:0000313" key="6">
    <source>
        <dbReference type="EMBL" id="URI10832.1"/>
    </source>
</evidence>
<dbReference type="RefSeq" id="WP_250199035.1">
    <property type="nucleotide sequence ID" value="NZ_CP097636.1"/>
</dbReference>
<dbReference type="Pfam" id="PF00672">
    <property type="entry name" value="HAMP"/>
    <property type="match status" value="1"/>
</dbReference>
<dbReference type="PRINTS" id="PR00260">
    <property type="entry name" value="CHEMTRNSDUCR"/>
</dbReference>